<dbReference type="Proteomes" id="UP000315783">
    <property type="component" value="Unassembled WGS sequence"/>
</dbReference>
<sequence length="533" mass="59164">MATTMDPEDYTVVPIPLLNATVSNIEMMSRVTVIFNAPLSFEKLHTAWITALQARPIMQAPMKKSDLAPSGLAYYVRTPIGISKYLKKQNEVPDHLRDFYCLDESYRSIESYCPGLGSKAKTSGRGHGGILISQGPESSEQKRCTAFNAADGIDQLFDLERPQTTIQVTRFNDATMITLSVNHAFGDLVTIKSYMKAWETALSGNAVQPYEQVDADPFAGYEPGGDFAAESAPGKSPPPPPGWKVYGLFDKARLMRRYLWDYYVARPESSIEDRRIFIPHEVVQALEETARYDLTFLQKRLDEQSGVTTGGNEEAKKLFVSRSDVLYAWLLKHSHAHLAPEQPSTAVTVANGRFRPPAGADIDPKALAGNDLLCGAMAIALPSLTAGKIMTLPLGELALHIRNGIKTNTSPENVRKWLTFQFYHILWKNPSKQMAVPFQPDHFITGMTDWRQVHLEQVDFTPARLDGDVAAAVSVSAIDGHMVVNSSRRDMYICLGDIDGGVCILGYASKDQWQDPRSFGKYKSLLRVPKSKL</sequence>
<reference evidence="1 2" key="1">
    <citation type="journal article" date="2019" name="Appl. Microbiol. Biotechnol.">
        <title>Genome sequence of Isaria javanica and comparative genome analysis insights into family S53 peptidase evolution in fungal entomopathogens.</title>
        <authorList>
            <person name="Lin R."/>
            <person name="Zhang X."/>
            <person name="Xin B."/>
            <person name="Zou M."/>
            <person name="Gao Y."/>
            <person name="Qin F."/>
            <person name="Hu Q."/>
            <person name="Xie B."/>
            <person name="Cheng X."/>
        </authorList>
    </citation>
    <scope>NUCLEOTIDE SEQUENCE [LARGE SCALE GENOMIC DNA]</scope>
    <source>
        <strain evidence="1 2">IJ1G</strain>
    </source>
</reference>
<dbReference type="EMBL" id="SPUK01000002">
    <property type="protein sequence ID" value="TQV99856.1"/>
    <property type="molecule type" value="Genomic_DNA"/>
</dbReference>
<evidence type="ECO:0000313" key="1">
    <source>
        <dbReference type="EMBL" id="TQV99856.1"/>
    </source>
</evidence>
<accession>A0A545VDP7</accession>
<dbReference type="PANTHER" id="PTHR31642">
    <property type="entry name" value="TRICHOTHECENE 3-O-ACETYLTRANSFERASE"/>
    <property type="match status" value="1"/>
</dbReference>
<dbReference type="OrthoDB" id="21502at2759"/>
<evidence type="ECO:0000313" key="2">
    <source>
        <dbReference type="Proteomes" id="UP000315783"/>
    </source>
</evidence>
<dbReference type="GO" id="GO:0016747">
    <property type="term" value="F:acyltransferase activity, transferring groups other than amino-acyl groups"/>
    <property type="evidence" value="ECO:0007669"/>
    <property type="project" value="TreeGrafter"/>
</dbReference>
<comment type="caution">
    <text evidence="1">The sequence shown here is derived from an EMBL/GenBank/DDBJ whole genome shotgun (WGS) entry which is preliminary data.</text>
</comment>
<dbReference type="PANTHER" id="PTHR31642:SF294">
    <property type="entry name" value="ACETYLTRANSFERASE MATC1"/>
    <property type="match status" value="1"/>
</dbReference>
<keyword evidence="2" id="KW-1185">Reference proteome</keyword>
<gene>
    <name evidence="1" type="ORF">IF1G_02071</name>
</gene>
<dbReference type="InterPro" id="IPR023213">
    <property type="entry name" value="CAT-like_dom_sf"/>
</dbReference>
<dbReference type="InterPro" id="IPR050317">
    <property type="entry name" value="Plant_Fungal_Acyltransferase"/>
</dbReference>
<dbReference type="AlphaFoldDB" id="A0A545VDP7"/>
<dbReference type="STRING" id="43265.A0A545VDP7"/>
<proteinExistence type="predicted"/>
<name>A0A545VDP7_9HYPO</name>
<protein>
    <submittedName>
        <fullName evidence="1">LysR family regulatory protein</fullName>
    </submittedName>
</protein>
<dbReference type="Gene3D" id="3.30.559.10">
    <property type="entry name" value="Chloramphenicol acetyltransferase-like domain"/>
    <property type="match status" value="2"/>
</dbReference>
<organism evidence="1 2">
    <name type="scientific">Cordyceps javanica</name>
    <dbReference type="NCBI Taxonomy" id="43265"/>
    <lineage>
        <taxon>Eukaryota</taxon>
        <taxon>Fungi</taxon>
        <taxon>Dikarya</taxon>
        <taxon>Ascomycota</taxon>
        <taxon>Pezizomycotina</taxon>
        <taxon>Sordariomycetes</taxon>
        <taxon>Hypocreomycetidae</taxon>
        <taxon>Hypocreales</taxon>
        <taxon>Cordycipitaceae</taxon>
        <taxon>Cordyceps</taxon>
    </lineage>
</organism>